<reference evidence="1" key="1">
    <citation type="submission" date="2018-02" db="EMBL/GenBank/DDBJ databases">
        <title>Rhizophora mucronata_Transcriptome.</title>
        <authorList>
            <person name="Meera S.P."/>
            <person name="Sreeshan A."/>
            <person name="Augustine A."/>
        </authorList>
    </citation>
    <scope>NUCLEOTIDE SEQUENCE</scope>
    <source>
        <tissue evidence="1">Leaf</tissue>
    </source>
</reference>
<dbReference type="EMBL" id="GGEC01068731">
    <property type="protein sequence ID" value="MBX49215.1"/>
    <property type="molecule type" value="Transcribed_RNA"/>
</dbReference>
<evidence type="ECO:0000313" key="1">
    <source>
        <dbReference type="EMBL" id="MBX49215.1"/>
    </source>
</evidence>
<dbReference type="AlphaFoldDB" id="A0A2P2P380"/>
<organism evidence="1">
    <name type="scientific">Rhizophora mucronata</name>
    <name type="common">Asiatic mangrove</name>
    <dbReference type="NCBI Taxonomy" id="61149"/>
    <lineage>
        <taxon>Eukaryota</taxon>
        <taxon>Viridiplantae</taxon>
        <taxon>Streptophyta</taxon>
        <taxon>Embryophyta</taxon>
        <taxon>Tracheophyta</taxon>
        <taxon>Spermatophyta</taxon>
        <taxon>Magnoliopsida</taxon>
        <taxon>eudicotyledons</taxon>
        <taxon>Gunneridae</taxon>
        <taxon>Pentapetalae</taxon>
        <taxon>rosids</taxon>
        <taxon>fabids</taxon>
        <taxon>Malpighiales</taxon>
        <taxon>Rhizophoraceae</taxon>
        <taxon>Rhizophora</taxon>
    </lineage>
</organism>
<sequence length="67" mass="7403">MGVYGGSRVASGCENDDEYIKELIGKEASFVSRCCVSFADCSTDCWLKFARLDAIEWVFNVCVCFSA</sequence>
<name>A0A2P2P380_RHIMU</name>
<proteinExistence type="predicted"/>
<accession>A0A2P2P380</accession>
<protein>
    <submittedName>
        <fullName evidence="1">Uncharacterized protein</fullName>
    </submittedName>
</protein>